<dbReference type="Proteomes" id="UP001426770">
    <property type="component" value="Unassembled WGS sequence"/>
</dbReference>
<gene>
    <name evidence="1" type="ORF">Lsed01_00052</name>
</gene>
<keyword evidence="2" id="KW-1185">Reference proteome</keyword>
<dbReference type="EMBL" id="BAABRR010000001">
    <property type="protein sequence ID" value="GAA5517644.1"/>
    <property type="molecule type" value="Genomic_DNA"/>
</dbReference>
<accession>A0ABP9WCT4</accession>
<organism evidence="1 2">
    <name type="scientific">Demequina sediminis</name>
    <dbReference type="NCBI Taxonomy" id="1930058"/>
    <lineage>
        <taxon>Bacteria</taxon>
        <taxon>Bacillati</taxon>
        <taxon>Actinomycetota</taxon>
        <taxon>Actinomycetes</taxon>
        <taxon>Micrococcales</taxon>
        <taxon>Demequinaceae</taxon>
        <taxon>Demequina</taxon>
    </lineage>
</organism>
<comment type="caution">
    <text evidence="1">The sequence shown here is derived from an EMBL/GenBank/DDBJ whole genome shotgun (WGS) entry which is preliminary data.</text>
</comment>
<evidence type="ECO:0000313" key="2">
    <source>
        <dbReference type="Proteomes" id="UP001426770"/>
    </source>
</evidence>
<name>A0ABP9WCT4_9MICO</name>
<proteinExistence type="predicted"/>
<dbReference type="RefSeq" id="WP_345377921.1">
    <property type="nucleotide sequence ID" value="NZ_BAABRR010000001.1"/>
</dbReference>
<reference evidence="1 2" key="1">
    <citation type="submission" date="2024-02" db="EMBL/GenBank/DDBJ databases">
        <title>Lysinimicrobium sediminis NBRC 112286.</title>
        <authorList>
            <person name="Ichikawa N."/>
            <person name="Katano-Makiyama Y."/>
            <person name="Hidaka K."/>
        </authorList>
    </citation>
    <scope>NUCLEOTIDE SEQUENCE [LARGE SCALE GENOMIC DNA]</scope>
    <source>
        <strain evidence="1 2">NBRC 112286</strain>
    </source>
</reference>
<sequence>MIPHYPNTRTAFAGGLSLGMHVGTNGQVSSWGASLAGTAPPTLGA</sequence>
<evidence type="ECO:0000313" key="1">
    <source>
        <dbReference type="EMBL" id="GAA5517644.1"/>
    </source>
</evidence>
<protein>
    <submittedName>
        <fullName evidence="1">Uncharacterized protein</fullName>
    </submittedName>
</protein>